<feature type="transmembrane region" description="Helical" evidence="7">
    <location>
        <begin position="108"/>
        <end position="127"/>
    </location>
</feature>
<feature type="signal peptide" evidence="7">
    <location>
        <begin position="1"/>
        <end position="23"/>
    </location>
</feature>
<evidence type="ECO:0000256" key="1">
    <source>
        <dbReference type="ARBA" id="ARBA00010342"/>
    </source>
</evidence>
<dbReference type="GO" id="GO:0005886">
    <property type="term" value="C:plasma membrane"/>
    <property type="evidence" value="ECO:0007669"/>
    <property type="project" value="TreeGrafter"/>
</dbReference>
<organism evidence="10 11">
    <name type="scientific">Saccharobesus litoralis</name>
    <dbReference type="NCBI Taxonomy" id="2172099"/>
    <lineage>
        <taxon>Bacteria</taxon>
        <taxon>Pseudomonadati</taxon>
        <taxon>Pseudomonadota</taxon>
        <taxon>Gammaproteobacteria</taxon>
        <taxon>Alteromonadales</taxon>
        <taxon>Alteromonadaceae</taxon>
        <taxon>Saccharobesus</taxon>
    </lineage>
</organism>
<dbReference type="CDD" id="cd16378">
    <property type="entry name" value="CcmH_N"/>
    <property type="match status" value="1"/>
</dbReference>
<feature type="compositionally biased region" description="Low complexity" evidence="8">
    <location>
        <begin position="148"/>
        <end position="160"/>
    </location>
</feature>
<dbReference type="Pfam" id="PF03918">
    <property type="entry name" value="CcmH"/>
    <property type="match status" value="1"/>
</dbReference>
<evidence type="ECO:0000256" key="5">
    <source>
        <dbReference type="ARBA" id="ARBA00022748"/>
    </source>
</evidence>
<dbReference type="Proteomes" id="UP000244441">
    <property type="component" value="Chromosome"/>
</dbReference>
<dbReference type="GO" id="GO:0046872">
    <property type="term" value="F:metal ion binding"/>
    <property type="evidence" value="ECO:0007669"/>
    <property type="project" value="UniProtKB-KW"/>
</dbReference>
<keyword evidence="5" id="KW-0201">Cytochrome c-type biogenesis</keyword>
<evidence type="ECO:0000256" key="2">
    <source>
        <dbReference type="ARBA" id="ARBA00022617"/>
    </source>
</evidence>
<keyword evidence="7" id="KW-1133">Transmembrane helix</keyword>
<evidence type="ECO:0000313" key="10">
    <source>
        <dbReference type="EMBL" id="AWB67403.1"/>
    </source>
</evidence>
<keyword evidence="4 7" id="KW-0732">Signal</keyword>
<dbReference type="GO" id="GO:0017004">
    <property type="term" value="P:cytochrome complex assembly"/>
    <property type="evidence" value="ECO:0007669"/>
    <property type="project" value="UniProtKB-KW"/>
</dbReference>
<comment type="similarity">
    <text evidence="1 7">Belongs to the CcmH/CycL/Ccl2/NrfF family.</text>
</comment>
<evidence type="ECO:0000256" key="8">
    <source>
        <dbReference type="SAM" id="MobiDB-lite"/>
    </source>
</evidence>
<feature type="compositionally biased region" description="Polar residues" evidence="8">
    <location>
        <begin position="166"/>
        <end position="175"/>
    </location>
</feature>
<comment type="function">
    <text evidence="7">Possible subunit of a heme lyase.</text>
</comment>
<evidence type="ECO:0000256" key="6">
    <source>
        <dbReference type="ARBA" id="ARBA00023004"/>
    </source>
</evidence>
<keyword evidence="11" id="KW-1185">Reference proteome</keyword>
<feature type="chain" id="PRO_5015369109" description="Cytochrome c-type biogenesis protein" evidence="7">
    <location>
        <begin position="24"/>
        <end position="175"/>
    </location>
</feature>
<keyword evidence="6 7" id="KW-0408">Iron</keyword>
<feature type="domain" description="CcmH/CycL/Ccl2/NrfF N-terminal" evidence="9">
    <location>
        <begin position="14"/>
        <end position="137"/>
    </location>
</feature>
<dbReference type="OrthoDB" id="9804975at2"/>
<name>A0A2S0VT88_9ALTE</name>
<keyword evidence="2 7" id="KW-0349">Heme</keyword>
<evidence type="ECO:0000256" key="3">
    <source>
        <dbReference type="ARBA" id="ARBA00022723"/>
    </source>
</evidence>
<dbReference type="EMBL" id="CP026604">
    <property type="protein sequence ID" value="AWB67403.1"/>
    <property type="molecule type" value="Genomic_DNA"/>
</dbReference>
<accession>A0A2S0VT88</accession>
<dbReference type="InterPro" id="IPR038297">
    <property type="entry name" value="CcmH/CycL/NrfF/Ccl2_sf"/>
</dbReference>
<keyword evidence="3 7" id="KW-0479">Metal-binding</keyword>
<evidence type="ECO:0000256" key="4">
    <source>
        <dbReference type="ARBA" id="ARBA00022729"/>
    </source>
</evidence>
<proteinExistence type="inferred from homology"/>
<sequence>MYTTLIRSLSSLILSCCIFMVNAEVHENYQFETDKQQTLFLQLTKELRCPKCQNQNIADSNAGVALDLKNKTYQLVKEGKSKDDVIDYMVQRYGNFVTYKPPVNTITIWLWLGPALVAGLLFTTVVVRSRRKHPSLTDDSESKPVVEQSSQPSSAALQQARELLSKNKQQGAKDD</sequence>
<reference evidence="10 11" key="1">
    <citation type="submission" date="2018-01" db="EMBL/GenBank/DDBJ databases">
        <title>Genome sequence of a Cantenovulum-like bacteria.</title>
        <authorList>
            <person name="Tan W.R."/>
            <person name="Lau N.-S."/>
            <person name="Go F."/>
            <person name="Amirul A.-A.A."/>
        </authorList>
    </citation>
    <scope>NUCLEOTIDE SEQUENCE [LARGE SCALE GENOMIC DNA]</scope>
    <source>
        <strain evidence="10 11">CCB-QB4</strain>
    </source>
</reference>
<gene>
    <name evidence="10" type="ORF">C2869_13565</name>
</gene>
<dbReference type="InterPro" id="IPR051263">
    <property type="entry name" value="C-type_cytochrome_biogenesis"/>
</dbReference>
<dbReference type="Gene3D" id="1.10.8.640">
    <property type="entry name" value="Cytochrome C biogenesis protein"/>
    <property type="match status" value="1"/>
</dbReference>
<feature type="region of interest" description="Disordered" evidence="8">
    <location>
        <begin position="133"/>
        <end position="175"/>
    </location>
</feature>
<keyword evidence="7" id="KW-0472">Membrane</keyword>
<protein>
    <recommendedName>
        <fullName evidence="7">Cytochrome c-type biogenesis protein</fullName>
    </recommendedName>
</protein>
<evidence type="ECO:0000313" key="11">
    <source>
        <dbReference type="Proteomes" id="UP000244441"/>
    </source>
</evidence>
<dbReference type="PANTHER" id="PTHR47870:SF1">
    <property type="entry name" value="CYTOCHROME C-TYPE BIOGENESIS PROTEIN CCMH"/>
    <property type="match status" value="1"/>
</dbReference>
<dbReference type="RefSeq" id="WP_108603450.1">
    <property type="nucleotide sequence ID" value="NZ_CP026604.1"/>
</dbReference>
<dbReference type="KEGG" id="cate:C2869_13565"/>
<dbReference type="PANTHER" id="PTHR47870">
    <property type="entry name" value="CYTOCHROME C-TYPE BIOGENESIS PROTEIN CCMH"/>
    <property type="match status" value="1"/>
</dbReference>
<dbReference type="AlphaFoldDB" id="A0A2S0VT88"/>
<evidence type="ECO:0000256" key="7">
    <source>
        <dbReference type="RuleBase" id="RU364112"/>
    </source>
</evidence>
<dbReference type="InterPro" id="IPR005616">
    <property type="entry name" value="CcmH/CycL/Ccl2/NrfF_N"/>
</dbReference>
<dbReference type="FunFam" id="1.10.8.640:FF:000001">
    <property type="entry name" value="Cytochrome c-type biogenesis protein"/>
    <property type="match status" value="1"/>
</dbReference>
<evidence type="ECO:0000259" key="9">
    <source>
        <dbReference type="Pfam" id="PF03918"/>
    </source>
</evidence>
<keyword evidence="7" id="KW-0812">Transmembrane</keyword>